<organism evidence="9 10">
    <name type="scientific">Nitrobacter hamburgensis (strain DSM 10229 / NCIMB 13809 / X14)</name>
    <dbReference type="NCBI Taxonomy" id="323097"/>
    <lineage>
        <taxon>Bacteria</taxon>
        <taxon>Pseudomonadati</taxon>
        <taxon>Pseudomonadota</taxon>
        <taxon>Alphaproteobacteria</taxon>
        <taxon>Hyphomicrobiales</taxon>
        <taxon>Nitrobacteraceae</taxon>
        <taxon>Nitrobacter</taxon>
    </lineage>
</organism>
<dbReference type="InterPro" id="IPR001036">
    <property type="entry name" value="Acrflvin-R"/>
</dbReference>
<dbReference type="GO" id="GO:0005886">
    <property type="term" value="C:plasma membrane"/>
    <property type="evidence" value="ECO:0007669"/>
    <property type="project" value="UniProtKB-SubCell"/>
</dbReference>
<keyword evidence="7 8" id="KW-0472">Membrane</keyword>
<dbReference type="FunFam" id="1.20.1640.10:FF:000001">
    <property type="entry name" value="Efflux pump membrane transporter"/>
    <property type="match status" value="1"/>
</dbReference>
<comment type="subcellular location">
    <subcellularLocation>
        <location evidence="1">Cell inner membrane</location>
        <topology evidence="1">Multi-pass membrane protein</topology>
    </subcellularLocation>
</comment>
<dbReference type="GO" id="GO:0042910">
    <property type="term" value="F:xenobiotic transmembrane transporter activity"/>
    <property type="evidence" value="ECO:0007669"/>
    <property type="project" value="TreeGrafter"/>
</dbReference>
<evidence type="ECO:0000256" key="3">
    <source>
        <dbReference type="ARBA" id="ARBA00022475"/>
    </source>
</evidence>
<feature type="transmembrane region" description="Helical" evidence="8">
    <location>
        <begin position="846"/>
        <end position="865"/>
    </location>
</feature>
<protein>
    <submittedName>
        <fullName evidence="9">Acriflavin resistance protein</fullName>
    </submittedName>
</protein>
<evidence type="ECO:0000256" key="1">
    <source>
        <dbReference type="ARBA" id="ARBA00004429"/>
    </source>
</evidence>
<dbReference type="KEGG" id="nha:Nham_2699"/>
<dbReference type="PANTHER" id="PTHR32063:SF28">
    <property type="entry name" value="BLR2861 PROTEIN"/>
    <property type="match status" value="1"/>
</dbReference>
<dbReference type="RefSeq" id="WP_011511144.1">
    <property type="nucleotide sequence ID" value="NC_007964.1"/>
</dbReference>
<evidence type="ECO:0000313" key="10">
    <source>
        <dbReference type="Proteomes" id="UP000001953"/>
    </source>
</evidence>
<feature type="transmembrane region" description="Helical" evidence="8">
    <location>
        <begin position="943"/>
        <end position="964"/>
    </location>
</feature>
<reference evidence="9 10" key="1">
    <citation type="submission" date="2006-03" db="EMBL/GenBank/DDBJ databases">
        <title>Complete sequence of chromosome of Nitrobacter hamburgensis X14.</title>
        <authorList>
            <consortium name="US DOE Joint Genome Institute"/>
            <person name="Copeland A."/>
            <person name="Lucas S."/>
            <person name="Lapidus A."/>
            <person name="Barry K."/>
            <person name="Detter J.C."/>
            <person name="Glavina del Rio T."/>
            <person name="Hammon N."/>
            <person name="Israni S."/>
            <person name="Dalin E."/>
            <person name="Tice H."/>
            <person name="Pitluck S."/>
            <person name="Chain P."/>
            <person name="Malfatti S."/>
            <person name="Shin M."/>
            <person name="Vergez L."/>
            <person name="Schmutz J."/>
            <person name="Larimer F."/>
            <person name="Land M."/>
            <person name="Hauser L."/>
            <person name="Kyrpides N."/>
            <person name="Ivanova N."/>
            <person name="Ward B."/>
            <person name="Arp D."/>
            <person name="Klotz M."/>
            <person name="Stein L."/>
            <person name="O'Mullan G."/>
            <person name="Starkenburg S."/>
            <person name="Sayavedra L."/>
            <person name="Poret-Peterson A.T."/>
            <person name="Gentry M.E."/>
            <person name="Bruce D."/>
            <person name="Richardson P."/>
        </authorList>
    </citation>
    <scope>NUCLEOTIDE SEQUENCE [LARGE SCALE GENOMIC DNA]</scope>
    <source>
        <strain evidence="10">DSM 10229 / NCIMB 13809 / X14</strain>
    </source>
</reference>
<dbReference type="InterPro" id="IPR027463">
    <property type="entry name" value="AcrB_DN_DC_subdom"/>
</dbReference>
<feature type="transmembrane region" description="Helical" evidence="8">
    <location>
        <begin position="430"/>
        <end position="450"/>
    </location>
</feature>
<feature type="transmembrane region" description="Helical" evidence="8">
    <location>
        <begin position="462"/>
        <end position="480"/>
    </location>
</feature>
<feature type="transmembrane region" description="Helical" evidence="8">
    <location>
        <begin position="524"/>
        <end position="542"/>
    </location>
</feature>
<dbReference type="SUPFAM" id="SSF82693">
    <property type="entry name" value="Multidrug efflux transporter AcrB pore domain, PN1, PN2, PC1 and PC2 subdomains"/>
    <property type="match status" value="3"/>
</dbReference>
<dbReference type="PANTHER" id="PTHR32063">
    <property type="match status" value="1"/>
</dbReference>
<gene>
    <name evidence="9" type="ordered locus">Nham_2699</name>
</gene>
<evidence type="ECO:0000256" key="4">
    <source>
        <dbReference type="ARBA" id="ARBA00022519"/>
    </source>
</evidence>
<evidence type="ECO:0000256" key="6">
    <source>
        <dbReference type="ARBA" id="ARBA00022989"/>
    </source>
</evidence>
<dbReference type="OrthoDB" id="9807350at2"/>
<dbReference type="Gene3D" id="3.30.70.1320">
    <property type="entry name" value="Multidrug efflux transporter AcrB pore domain like"/>
    <property type="match status" value="1"/>
</dbReference>
<keyword evidence="4" id="KW-0997">Cell inner membrane</keyword>
<feature type="transmembrane region" description="Helical" evidence="8">
    <location>
        <begin position="872"/>
        <end position="896"/>
    </location>
</feature>
<evidence type="ECO:0000256" key="2">
    <source>
        <dbReference type="ARBA" id="ARBA00022448"/>
    </source>
</evidence>
<dbReference type="eggNOG" id="COG0841">
    <property type="taxonomic scope" value="Bacteria"/>
</dbReference>
<feature type="transmembrane region" description="Helical" evidence="8">
    <location>
        <begin position="337"/>
        <end position="355"/>
    </location>
</feature>
<keyword evidence="2" id="KW-0813">Transport</keyword>
<dbReference type="Pfam" id="PF00873">
    <property type="entry name" value="ACR_tran"/>
    <property type="match status" value="1"/>
</dbReference>
<dbReference type="NCBIfam" id="NF033617">
    <property type="entry name" value="RND_permease_2"/>
    <property type="match status" value="1"/>
</dbReference>
<dbReference type="Gene3D" id="3.30.2090.10">
    <property type="entry name" value="Multidrug efflux transporter AcrB TolC docking domain, DN and DC subdomains"/>
    <property type="match status" value="2"/>
</dbReference>
<dbReference type="AlphaFoldDB" id="Q1QJW9"/>
<dbReference type="EMBL" id="CP000319">
    <property type="protein sequence ID" value="ABE63478.1"/>
    <property type="molecule type" value="Genomic_DNA"/>
</dbReference>
<dbReference type="SUPFAM" id="SSF82714">
    <property type="entry name" value="Multidrug efflux transporter AcrB TolC docking domain, DN and DC subdomains"/>
    <property type="match status" value="2"/>
</dbReference>
<dbReference type="Gene3D" id="1.20.1640.10">
    <property type="entry name" value="Multidrug efflux transporter AcrB transmembrane domain"/>
    <property type="match status" value="2"/>
</dbReference>
<proteinExistence type="predicted"/>
<dbReference type="SUPFAM" id="SSF82866">
    <property type="entry name" value="Multidrug efflux transporter AcrB transmembrane domain"/>
    <property type="match status" value="2"/>
</dbReference>
<keyword evidence="3" id="KW-1003">Cell membrane</keyword>
<dbReference type="Gene3D" id="3.30.70.1430">
    <property type="entry name" value="Multidrug efflux transporter AcrB pore domain"/>
    <property type="match status" value="2"/>
</dbReference>
<accession>Q1QJW9</accession>
<evidence type="ECO:0000256" key="7">
    <source>
        <dbReference type="ARBA" id="ARBA00023136"/>
    </source>
</evidence>
<dbReference type="PRINTS" id="PR00702">
    <property type="entry name" value="ACRIFLAVINRP"/>
</dbReference>
<name>Q1QJW9_NITHX</name>
<dbReference type="HOGENOM" id="CLU_002755_1_2_5"/>
<dbReference type="Proteomes" id="UP000001953">
    <property type="component" value="Chromosome"/>
</dbReference>
<dbReference type="STRING" id="323097.Nham_2699"/>
<feature type="transmembrane region" description="Helical" evidence="8">
    <location>
        <begin position="976"/>
        <end position="1002"/>
    </location>
</feature>
<dbReference type="Gene3D" id="3.30.70.1440">
    <property type="entry name" value="Multidrug efflux transporter AcrB pore domain"/>
    <property type="match status" value="1"/>
</dbReference>
<evidence type="ECO:0000313" key="9">
    <source>
        <dbReference type="EMBL" id="ABE63478.1"/>
    </source>
</evidence>
<sequence>MAFTDIFIKRPVLSVVVSLLILLIGLAAAFNLPIRQYPKLSNTVITVTTVYPGASPELMQGFITTPIEQAVASAEGVDYITSASTQSQSQIKVYVKLNFDPNAALTEVLSKVNSVRYLIPKEANDPVILKSTGETTAVMYIGFSSDELSGSAISDYLTRVVQPILSTVDGVASADILGGQTFAMRVWLDPVKMAGRNVSTTEVAAAIAANNFQAAAGQTKGYYTISNVSTNTDLQNVEQFKRMTVKAKDGGFVRMEDIADVQLTAQSTDASVAFSGQRAIFIGVQATPQGNPLNIVEGVRALFPDIERNLPPSMKMKVAYDSTKFITSSIHEVQKTLIEAVAIVIVVIFLFLASLRSVIIPVVTIPLSLIGVCALMMAAGFSFNLLTLLAMVLAIGLVVDDAIVVVENIYRHIEEGKTPVQASLQGAREIVGPVVSMTITLAAVYAPIGFLGGLTGALFREFAFTLAGAVIVSGVIALTLSPMMCSVLLKHGGQGWFATKVDKIFTSVTHWYGRRLDRSLDYRPITALFAVTILGLVGFLYMNTSKELAPEEDQGIVFAVIKGPKYANIDYMDFYGDKLDKKFASFPETDLRFMINGTNGINNGIAGMLLKPWDERTRSAMDIKPLVQADISKVEGVSAFAFNRPPLPGGPGGLPVQMVLYTTAGFQAVYEEMNKLKEAARKSGLFIVSDSDLDFNQPVVRVAIDRTKANDLGVNMQQIGATLATLLGGNYVNRFNLQGRSYQVIPQVPRGLRLSPESLDGYYVPSITGQQIPLSTLVTIKTDSDPNALTHYNQLNAATFQAVPMPGVTVGHAVDFLEQQAKNLPKGFSHDYLADARQYVTEGNQLAIAFGFALIIIYLVLAAQFESLRDPLVIMISVPMAISGALIPLFFGVATINIYTQVGLLTLIGLISKHGILMVEFANELQLKEGLDKRSAIEMAARVRLRPILMTTAAMVTGLLPLLTASGAGAASRFSIGLVVVSGMMIGTMFTLFVLPAVYVAIATDHLAGAGSERNKQIADFDSKALRPT</sequence>
<keyword evidence="5 8" id="KW-0812">Transmembrane</keyword>
<evidence type="ECO:0000256" key="5">
    <source>
        <dbReference type="ARBA" id="ARBA00022692"/>
    </source>
</evidence>
<keyword evidence="10" id="KW-1185">Reference proteome</keyword>
<keyword evidence="6 8" id="KW-1133">Transmembrane helix</keyword>
<feature type="transmembrane region" description="Helical" evidence="8">
    <location>
        <begin position="362"/>
        <end position="383"/>
    </location>
</feature>
<evidence type="ECO:0000256" key="8">
    <source>
        <dbReference type="SAM" id="Phobius"/>
    </source>
</evidence>